<name>A0A450VAI4_9GAMM</name>
<evidence type="ECO:0000313" key="1">
    <source>
        <dbReference type="EMBL" id="VFK01792.1"/>
    </source>
</evidence>
<organism evidence="1">
    <name type="scientific">Candidatus Kentrum sp. LFY</name>
    <dbReference type="NCBI Taxonomy" id="2126342"/>
    <lineage>
        <taxon>Bacteria</taxon>
        <taxon>Pseudomonadati</taxon>
        <taxon>Pseudomonadota</taxon>
        <taxon>Gammaproteobacteria</taxon>
        <taxon>Candidatus Kentrum</taxon>
    </lineage>
</organism>
<protein>
    <submittedName>
        <fullName evidence="1">Uncharacterized protein</fullName>
    </submittedName>
</protein>
<accession>A0A450VAI4</accession>
<reference evidence="1" key="1">
    <citation type="submission" date="2019-02" db="EMBL/GenBank/DDBJ databases">
        <authorList>
            <person name="Gruber-Vodicka R. H."/>
            <person name="Seah K. B. B."/>
        </authorList>
    </citation>
    <scope>NUCLEOTIDE SEQUENCE</scope>
    <source>
        <strain evidence="1">BECK_M6</strain>
    </source>
</reference>
<dbReference type="AlphaFoldDB" id="A0A450VAI4"/>
<dbReference type="EMBL" id="CAADFH010000161">
    <property type="protein sequence ID" value="VFK01792.1"/>
    <property type="molecule type" value="Genomic_DNA"/>
</dbReference>
<sequence length="62" mass="7089">MNDARVVHSQIILLISRPFSQMSRFYGTPVLLYYDRITLYWFEAITIAHAPATGSDDARNGQ</sequence>
<gene>
    <name evidence="1" type="ORF">BECKLFY1418A_GA0070994_11613</name>
</gene>
<proteinExistence type="predicted"/>